<keyword evidence="10" id="KW-1185">Reference proteome</keyword>
<evidence type="ECO:0000256" key="6">
    <source>
        <dbReference type="ARBA" id="ARBA00022989"/>
    </source>
</evidence>
<keyword evidence="4 8" id="KW-1003">Cell membrane</keyword>
<evidence type="ECO:0000256" key="3">
    <source>
        <dbReference type="ARBA" id="ARBA00022448"/>
    </source>
</evidence>
<evidence type="ECO:0000313" key="9">
    <source>
        <dbReference type="EMBL" id="GJD45975.1"/>
    </source>
</evidence>
<keyword evidence="3" id="KW-0813">Transport</keyword>
<name>A0ABQ4QL50_9HYPH</name>
<evidence type="ECO:0000256" key="5">
    <source>
        <dbReference type="ARBA" id="ARBA00022692"/>
    </source>
</evidence>
<accession>A0ABQ4QL50</accession>
<evidence type="ECO:0000313" key="10">
    <source>
        <dbReference type="Proteomes" id="UP001055117"/>
    </source>
</evidence>
<dbReference type="RefSeq" id="WP_238272767.1">
    <property type="nucleotide sequence ID" value="NZ_BPQG01000062.1"/>
</dbReference>
<keyword evidence="5 8" id="KW-0812">Transmembrane</keyword>
<gene>
    <name evidence="9" type="ORF">AFCDBAGC_3854</name>
</gene>
<organism evidence="9 10">
    <name type="scientific">Methylobacterium cerastii</name>
    <dbReference type="NCBI Taxonomy" id="932741"/>
    <lineage>
        <taxon>Bacteria</taxon>
        <taxon>Pseudomonadati</taxon>
        <taxon>Pseudomonadota</taxon>
        <taxon>Alphaproteobacteria</taxon>
        <taxon>Hyphomicrobiales</taxon>
        <taxon>Methylobacteriaceae</taxon>
        <taxon>Methylobacterium</taxon>
    </lineage>
</organism>
<feature type="transmembrane region" description="Helical" evidence="8">
    <location>
        <begin position="7"/>
        <end position="31"/>
    </location>
</feature>
<evidence type="ECO:0000256" key="2">
    <source>
        <dbReference type="ARBA" id="ARBA00009142"/>
    </source>
</evidence>
<keyword evidence="6 8" id="KW-1133">Transmembrane helix</keyword>
<evidence type="ECO:0000256" key="1">
    <source>
        <dbReference type="ARBA" id="ARBA00004651"/>
    </source>
</evidence>
<evidence type="ECO:0000256" key="4">
    <source>
        <dbReference type="ARBA" id="ARBA00022475"/>
    </source>
</evidence>
<dbReference type="InterPro" id="IPR002781">
    <property type="entry name" value="TM_pro_TauE-like"/>
</dbReference>
<dbReference type="Proteomes" id="UP001055117">
    <property type="component" value="Unassembled WGS sequence"/>
</dbReference>
<sequence>MDWMTTLFLMGAGAVGGVINAVAGGATLITFPAMLQVGLPPVIANASNAVVIMPGHLIAVLADPGRWPPFDRRLGWLTAASLLGGASGALLLLWLPEALFTGPVPVLIAFATILFAFAPTIQAHQAEFGPRPVDTMTGPAMIGVSSIYGGFFGAGLGVILTALLSISVSQDIRTVNTNPH</sequence>
<comment type="similarity">
    <text evidence="2 8">Belongs to the 4-toluene sulfonate uptake permease (TSUP) (TC 2.A.102) family.</text>
</comment>
<dbReference type="InterPro" id="IPR052017">
    <property type="entry name" value="TSUP"/>
</dbReference>
<dbReference type="PANTHER" id="PTHR30269">
    <property type="entry name" value="TRANSMEMBRANE PROTEIN YFCA"/>
    <property type="match status" value="1"/>
</dbReference>
<reference evidence="9 10" key="1">
    <citation type="journal article" date="2021" name="Front. Microbiol.">
        <title>Comprehensive Comparative Genomics and Phenotyping of Methylobacterium Species.</title>
        <authorList>
            <person name="Alessa O."/>
            <person name="Ogura Y."/>
            <person name="Fujitani Y."/>
            <person name="Takami H."/>
            <person name="Hayashi T."/>
            <person name="Sahin N."/>
            <person name="Tani A."/>
        </authorList>
    </citation>
    <scope>NUCLEOTIDE SEQUENCE [LARGE SCALE GENOMIC DNA]</scope>
    <source>
        <strain evidence="9 10">DSM 23679</strain>
    </source>
</reference>
<evidence type="ECO:0000256" key="8">
    <source>
        <dbReference type="RuleBase" id="RU363041"/>
    </source>
</evidence>
<dbReference type="PANTHER" id="PTHR30269:SF0">
    <property type="entry name" value="MEMBRANE TRANSPORTER PROTEIN YFCA-RELATED"/>
    <property type="match status" value="1"/>
</dbReference>
<dbReference type="EMBL" id="BPQG01000062">
    <property type="protein sequence ID" value="GJD45975.1"/>
    <property type="molecule type" value="Genomic_DNA"/>
</dbReference>
<comment type="subcellular location">
    <subcellularLocation>
        <location evidence="1 8">Cell membrane</location>
        <topology evidence="1 8">Multi-pass membrane protein</topology>
    </subcellularLocation>
</comment>
<protein>
    <recommendedName>
        <fullName evidence="8">Probable membrane transporter protein</fullName>
    </recommendedName>
</protein>
<feature type="transmembrane region" description="Helical" evidence="8">
    <location>
        <begin position="43"/>
        <end position="62"/>
    </location>
</feature>
<feature type="transmembrane region" description="Helical" evidence="8">
    <location>
        <begin position="74"/>
        <end position="94"/>
    </location>
</feature>
<evidence type="ECO:0000256" key="7">
    <source>
        <dbReference type="ARBA" id="ARBA00023136"/>
    </source>
</evidence>
<keyword evidence="7 8" id="KW-0472">Membrane</keyword>
<feature type="transmembrane region" description="Helical" evidence="8">
    <location>
        <begin position="100"/>
        <end position="121"/>
    </location>
</feature>
<comment type="caution">
    <text evidence="9">The sequence shown here is derived from an EMBL/GenBank/DDBJ whole genome shotgun (WGS) entry which is preliminary data.</text>
</comment>
<feature type="transmembrane region" description="Helical" evidence="8">
    <location>
        <begin position="142"/>
        <end position="166"/>
    </location>
</feature>
<proteinExistence type="inferred from homology"/>
<dbReference type="Pfam" id="PF01925">
    <property type="entry name" value="TauE"/>
    <property type="match status" value="1"/>
</dbReference>